<feature type="transmembrane region" description="Helical" evidence="1">
    <location>
        <begin position="201"/>
        <end position="226"/>
    </location>
</feature>
<accession>A0A4R2KGH4</accession>
<keyword evidence="1" id="KW-1133">Transmembrane helix</keyword>
<keyword evidence="1" id="KW-0812">Transmembrane</keyword>
<dbReference type="RefSeq" id="WP_132111980.1">
    <property type="nucleotide sequence ID" value="NZ_SLWS01000001.1"/>
</dbReference>
<protein>
    <submittedName>
        <fullName evidence="2">Uncharacterized protein</fullName>
    </submittedName>
</protein>
<evidence type="ECO:0000313" key="3">
    <source>
        <dbReference type="Proteomes" id="UP000295680"/>
    </source>
</evidence>
<evidence type="ECO:0000313" key="2">
    <source>
        <dbReference type="EMBL" id="TCO65535.1"/>
    </source>
</evidence>
<dbReference type="EMBL" id="SLWS01000001">
    <property type="protein sequence ID" value="TCO65535.1"/>
    <property type="molecule type" value="Genomic_DNA"/>
</dbReference>
<evidence type="ECO:0000256" key="1">
    <source>
        <dbReference type="SAM" id="Phobius"/>
    </source>
</evidence>
<dbReference type="Proteomes" id="UP000295680">
    <property type="component" value="Unassembled WGS sequence"/>
</dbReference>
<dbReference type="OrthoDB" id="3372801at2"/>
<keyword evidence="1" id="KW-0472">Membrane</keyword>
<dbReference type="AlphaFoldDB" id="A0A4R2KGH4"/>
<keyword evidence="3" id="KW-1185">Reference proteome</keyword>
<name>A0A4R2KGH4_9PSEU</name>
<organism evidence="2 3">
    <name type="scientific">Actinocrispum wychmicini</name>
    <dbReference type="NCBI Taxonomy" id="1213861"/>
    <lineage>
        <taxon>Bacteria</taxon>
        <taxon>Bacillati</taxon>
        <taxon>Actinomycetota</taxon>
        <taxon>Actinomycetes</taxon>
        <taxon>Pseudonocardiales</taxon>
        <taxon>Pseudonocardiaceae</taxon>
        <taxon>Actinocrispum</taxon>
    </lineage>
</organism>
<reference evidence="2 3" key="1">
    <citation type="submission" date="2019-03" db="EMBL/GenBank/DDBJ databases">
        <title>Genomic Encyclopedia of Type Strains, Phase IV (KMG-IV): sequencing the most valuable type-strain genomes for metagenomic binning, comparative biology and taxonomic classification.</title>
        <authorList>
            <person name="Goeker M."/>
        </authorList>
    </citation>
    <scope>NUCLEOTIDE SEQUENCE [LARGE SCALE GENOMIC DNA]</scope>
    <source>
        <strain evidence="2 3">DSM 45934</strain>
    </source>
</reference>
<sequence>MNKRLLGVPVWVVFGLVVGALVGVAVYQKQPKVSSDVRAVVEGFRHGSVYVERGAPPVVNPDRVRQVIGDRPIVVAILADRPLPPGRPLVRSRQKFCGDVAVQVPTNEVIIFGTDEKDGYGSAFCTGKQFSNPDNPVKAGNFDFPLIAAAETAWKYRISATDLTPQVEEYVLAFDAQVSQDKVATAPRRGAVPDKLAAGDVVLSLGGIVAASVALFFLFSVVGWFFGRERRGNVRRLALDARLSKVGDYVLRADPQQDKQAEVSREYVLVLRALEDGEDVGSRVKKLERMIR</sequence>
<proteinExistence type="predicted"/>
<gene>
    <name evidence="2" type="ORF">EV192_1011327</name>
</gene>
<comment type="caution">
    <text evidence="2">The sequence shown here is derived from an EMBL/GenBank/DDBJ whole genome shotgun (WGS) entry which is preliminary data.</text>
</comment>